<reference evidence="1" key="1">
    <citation type="submission" date="2022-12" db="EMBL/GenBank/DDBJ databases">
        <title>Draft genome assemblies for two species of Escallonia (Escalloniales).</title>
        <authorList>
            <person name="Chanderbali A."/>
            <person name="Dervinis C."/>
            <person name="Anghel I."/>
            <person name="Soltis D."/>
            <person name="Soltis P."/>
            <person name="Zapata F."/>
        </authorList>
    </citation>
    <scope>NUCLEOTIDE SEQUENCE</scope>
    <source>
        <strain evidence="1">UCBG92.1500</strain>
        <tissue evidence="1">Leaf</tissue>
    </source>
</reference>
<dbReference type="Gene3D" id="3.20.10.10">
    <property type="entry name" value="D-amino Acid Aminotransferase, subunit A, domain 2"/>
    <property type="match status" value="1"/>
</dbReference>
<dbReference type="InterPro" id="IPR043132">
    <property type="entry name" value="BCAT-like_C"/>
</dbReference>
<sequence length="344" mass="38436">MSTPSFLFINGAVSPAAETPPVTTLLESLPGAYTTTRTHNNASQVLFWERHLRRLANSARILCNSNPKLLFQSDTPRVPNSLQLDDSVVWESITRSLVNDSMRKAMPVVLRERKGDAELAITALVSGNLEKLSGSEDVDLEKISRAFDVYVHVSSYVPLVFGVRGNGARLAVVGRGRDAAESKYSDWVRRRKSLERLRPPLATELLLSSDGDQILEGCLTSFFVVCRKDNIENLSVAEREGSAYSIEIQTAPISDGVLRGVIREVVIDVCSRNKISLREIAPSWSKRDLWVEAFTTNSLRVLQHVETIQVPSKWEMQDSHTWKEVTWEEKQFEKGPGSITAIVQ</sequence>
<dbReference type="GO" id="GO:0003824">
    <property type="term" value="F:catalytic activity"/>
    <property type="evidence" value="ECO:0007669"/>
    <property type="project" value="InterPro"/>
</dbReference>
<evidence type="ECO:0000313" key="1">
    <source>
        <dbReference type="EMBL" id="KAK2993715.1"/>
    </source>
</evidence>
<evidence type="ECO:0000313" key="2">
    <source>
        <dbReference type="Proteomes" id="UP001187471"/>
    </source>
</evidence>
<comment type="caution">
    <text evidence="1">The sequence shown here is derived from an EMBL/GenBank/DDBJ whole genome shotgun (WGS) entry which is preliminary data.</text>
</comment>
<dbReference type="PANTHER" id="PTHR47703">
    <property type="entry name" value="D-AMINOACID AMINOTRANSFERASE-LIKE PLP-DEPENDENT ENZYMES SUPERFAMILY PROTEIN"/>
    <property type="match status" value="1"/>
</dbReference>
<dbReference type="InterPro" id="IPR043131">
    <property type="entry name" value="BCAT-like_N"/>
</dbReference>
<organism evidence="1 2">
    <name type="scientific">Escallonia rubra</name>
    <dbReference type="NCBI Taxonomy" id="112253"/>
    <lineage>
        <taxon>Eukaryota</taxon>
        <taxon>Viridiplantae</taxon>
        <taxon>Streptophyta</taxon>
        <taxon>Embryophyta</taxon>
        <taxon>Tracheophyta</taxon>
        <taxon>Spermatophyta</taxon>
        <taxon>Magnoliopsida</taxon>
        <taxon>eudicotyledons</taxon>
        <taxon>Gunneridae</taxon>
        <taxon>Pentapetalae</taxon>
        <taxon>asterids</taxon>
        <taxon>campanulids</taxon>
        <taxon>Escalloniales</taxon>
        <taxon>Escalloniaceae</taxon>
        <taxon>Escallonia</taxon>
    </lineage>
</organism>
<dbReference type="EMBL" id="JAVXUO010000282">
    <property type="protein sequence ID" value="KAK2993715.1"/>
    <property type="molecule type" value="Genomic_DNA"/>
</dbReference>
<name>A0AA88SLC8_9ASTE</name>
<keyword evidence="2" id="KW-1185">Reference proteome</keyword>
<feature type="non-terminal residue" evidence="1">
    <location>
        <position position="344"/>
    </location>
</feature>
<dbReference type="Gene3D" id="3.30.470.10">
    <property type="match status" value="1"/>
</dbReference>
<dbReference type="Proteomes" id="UP001187471">
    <property type="component" value="Unassembled WGS sequence"/>
</dbReference>
<protein>
    <submittedName>
        <fullName evidence="1">Uncharacterized protein</fullName>
    </submittedName>
</protein>
<gene>
    <name evidence="1" type="ORF">RJ640_003714</name>
</gene>
<dbReference type="InterPro" id="IPR036038">
    <property type="entry name" value="Aminotransferase-like"/>
</dbReference>
<accession>A0AA88SLC8</accession>
<dbReference type="AlphaFoldDB" id="A0AA88SLC8"/>
<proteinExistence type="predicted"/>
<dbReference type="SUPFAM" id="SSF56752">
    <property type="entry name" value="D-aminoacid aminotransferase-like PLP-dependent enzymes"/>
    <property type="match status" value="1"/>
</dbReference>
<dbReference type="PANTHER" id="PTHR47703:SF2">
    <property type="entry name" value="D-AMINOACID AMINOTRANSFERASE-LIKE PLP-DEPENDENT ENZYMES SUPERFAMILY PROTEIN"/>
    <property type="match status" value="1"/>
</dbReference>